<dbReference type="PANTHER" id="PTHR37299">
    <property type="entry name" value="TRANSCRIPTIONAL REGULATOR-RELATED"/>
    <property type="match status" value="1"/>
</dbReference>
<accession>A0A163EF85</accession>
<dbReference type="Pfam" id="PF04397">
    <property type="entry name" value="LytTR"/>
    <property type="match status" value="1"/>
</dbReference>
<dbReference type="GO" id="GO:0000156">
    <property type="term" value="F:phosphorelay response regulator activity"/>
    <property type="evidence" value="ECO:0007669"/>
    <property type="project" value="InterPro"/>
</dbReference>
<dbReference type="Gene3D" id="2.40.50.40">
    <property type="match status" value="1"/>
</dbReference>
<dbReference type="Proteomes" id="UP000076490">
    <property type="component" value="Unassembled WGS sequence"/>
</dbReference>
<evidence type="ECO:0000313" key="2">
    <source>
        <dbReference type="EMBL" id="KZE36377.1"/>
    </source>
</evidence>
<dbReference type="SMART" id="SM00850">
    <property type="entry name" value="LytTR"/>
    <property type="match status" value="1"/>
</dbReference>
<dbReference type="RefSeq" id="WP_063183520.1">
    <property type="nucleotide sequence ID" value="NZ_LQNT01000013.1"/>
</dbReference>
<dbReference type="Gene3D" id="2.20.25.10">
    <property type="match status" value="1"/>
</dbReference>
<dbReference type="InterPro" id="IPR007492">
    <property type="entry name" value="LytTR_DNA-bd_dom"/>
</dbReference>
<dbReference type="InterPro" id="IPR046947">
    <property type="entry name" value="LytR-like"/>
</dbReference>
<dbReference type="PANTHER" id="PTHR37299:SF4">
    <property type="entry name" value="TRANSCRIPTIONAL REGULATOR"/>
    <property type="match status" value="1"/>
</dbReference>
<dbReference type="PROSITE" id="PS50930">
    <property type="entry name" value="HTH_LYTTR"/>
    <property type="match status" value="1"/>
</dbReference>
<name>A0A163EF85_9BACL</name>
<evidence type="ECO:0000313" key="3">
    <source>
        <dbReference type="Proteomes" id="UP000076490"/>
    </source>
</evidence>
<organism evidence="2 3">
    <name type="scientific">Bhargavaea cecembensis</name>
    <dbReference type="NCBI Taxonomy" id="394098"/>
    <lineage>
        <taxon>Bacteria</taxon>
        <taxon>Bacillati</taxon>
        <taxon>Bacillota</taxon>
        <taxon>Bacilli</taxon>
        <taxon>Bacillales</taxon>
        <taxon>Caryophanaceae</taxon>
        <taxon>Bhargavaea</taxon>
    </lineage>
</organism>
<proteinExistence type="predicted"/>
<dbReference type="EMBL" id="LQNT01000013">
    <property type="protein sequence ID" value="KZE36377.1"/>
    <property type="molecule type" value="Genomic_DNA"/>
</dbReference>
<dbReference type="GO" id="GO:0003677">
    <property type="term" value="F:DNA binding"/>
    <property type="evidence" value="ECO:0007669"/>
    <property type="project" value="InterPro"/>
</dbReference>
<sequence>MNMGGSPMNGGDQMKNGVLEQLAQFACEWIPEKAALAVAADGQYIHLDQRGLDIPLVPGHPITPGDIAHQVLETGRRAEERLSFPEQNASYYGIGYPVEIDSLPGAVIVLLPEERKTEKTEPIRYLTGRTDEDWVPVSVSRITHIESADKKTWFYADGEEFASSRTLKQLEAELPGSFLRVHRSYLINTEFISRIRKDDFTSGLLITTSDGSEIPVSQTHAPTLRKILGF</sequence>
<feature type="domain" description="HTH LytTR-type" evidence="1">
    <location>
        <begin position="126"/>
        <end position="230"/>
    </location>
</feature>
<gene>
    <name evidence="2" type="ORF">AV656_14630</name>
</gene>
<evidence type="ECO:0000259" key="1">
    <source>
        <dbReference type="PROSITE" id="PS50930"/>
    </source>
</evidence>
<reference evidence="2 3" key="1">
    <citation type="submission" date="2016-01" db="EMBL/GenBank/DDBJ databases">
        <title>Whole genome sequencing of Bhargavaea cecembensis T14.</title>
        <authorList>
            <person name="Hong K.W."/>
        </authorList>
    </citation>
    <scope>NUCLEOTIDE SEQUENCE [LARGE SCALE GENOMIC DNA]</scope>
    <source>
        <strain evidence="2 3">T14</strain>
    </source>
</reference>
<comment type="caution">
    <text evidence="2">The sequence shown here is derived from an EMBL/GenBank/DDBJ whole genome shotgun (WGS) entry which is preliminary data.</text>
</comment>
<protein>
    <recommendedName>
        <fullName evidence="1">HTH LytTR-type domain-containing protein</fullName>
    </recommendedName>
</protein>
<dbReference type="AlphaFoldDB" id="A0A163EF85"/>